<evidence type="ECO:0000313" key="9">
    <source>
        <dbReference type="Proteomes" id="UP001189429"/>
    </source>
</evidence>
<dbReference type="Pfam" id="PF08547">
    <property type="entry name" value="CIA30"/>
    <property type="match status" value="1"/>
</dbReference>
<gene>
    <name evidence="8" type="ORF">PCOR1329_LOCUS75042</name>
</gene>
<keyword evidence="9" id="KW-1185">Reference proteome</keyword>
<dbReference type="Proteomes" id="UP001189429">
    <property type="component" value="Unassembled WGS sequence"/>
</dbReference>
<evidence type="ECO:0000256" key="3">
    <source>
        <dbReference type="ARBA" id="ARBA00022679"/>
    </source>
</evidence>
<dbReference type="PANTHER" id="PTHR13778">
    <property type="entry name" value="GLYCOSYLTRANSFERASE 8 DOMAIN-CONTAINING PROTEIN"/>
    <property type="match status" value="1"/>
</dbReference>
<dbReference type="PANTHER" id="PTHR13778:SF47">
    <property type="entry name" value="LIPOPOLYSACCHARIDE 1,3-GALACTOSYLTRANSFERASE"/>
    <property type="match status" value="1"/>
</dbReference>
<name>A0ABN9XAS0_9DINO</name>
<comment type="similarity">
    <text evidence="1">Belongs to the glycosyltransferase 8 family.</text>
</comment>
<comment type="caution">
    <text evidence="8">The sequence shown here is derived from an EMBL/GenBank/DDBJ whole genome shotgun (WGS) entry which is preliminary data.</text>
</comment>
<keyword evidence="2" id="KW-0328">Glycosyltransferase</keyword>
<reference evidence="8" key="1">
    <citation type="submission" date="2023-10" db="EMBL/GenBank/DDBJ databases">
        <authorList>
            <person name="Chen Y."/>
            <person name="Shah S."/>
            <person name="Dougan E. K."/>
            <person name="Thang M."/>
            <person name="Chan C."/>
        </authorList>
    </citation>
    <scope>NUCLEOTIDE SEQUENCE [LARGE SCALE GENOMIC DNA]</scope>
</reference>
<proteinExistence type="inferred from homology"/>
<evidence type="ECO:0000259" key="7">
    <source>
        <dbReference type="Pfam" id="PF08547"/>
    </source>
</evidence>
<evidence type="ECO:0000256" key="1">
    <source>
        <dbReference type="ARBA" id="ARBA00006351"/>
    </source>
</evidence>
<dbReference type="InterPro" id="IPR013857">
    <property type="entry name" value="NADH-UbQ_OxRdtase-assoc_prot30"/>
</dbReference>
<keyword evidence="6" id="KW-0732">Signal</keyword>
<accession>A0ABN9XAS0</accession>
<feature type="signal peptide" evidence="6">
    <location>
        <begin position="1"/>
        <end position="21"/>
    </location>
</feature>
<dbReference type="InterPro" id="IPR002495">
    <property type="entry name" value="Glyco_trans_8"/>
</dbReference>
<sequence>MFARLLLSLVASSAALHQHLGEQLAQHGNSYDLATVHVAYATTPDGFPGLLHSMISVARNFQGDLCHIHVIVAEDHTVQANEVLTCFRRDVANLSFVTKATLHVMPALPWDTSLMRTSAEGLARSWGHQDKLSQPTVFARFYLHQIFSDLPRILWLDVDTIVCTDVTGLWETEMTHPIAARAIKRKVVGREFHGWSCAKHLDQDHHFTAFNTGIMVLDLNKWRQGNYTHELEKTAAACVTNDQPTFNLVFMDKVQFFDKSWNTFALGSTVKARTARVGNILHWSGPTKPWSEPEKCNNPEVRKDDMDCLSPENHADYDKYAPKEKCLAIWWTMHVLSGWSVAGHPAVDLAVELARVSAVDLVTFDGTPATTFKFVELNDPVMGGRSTGTWTLNATAQAGVFDGEVVDVPSLKAPGFIKAAADGSFPDASSAADGDLVLEVRSTTPEYEGFRVSFASGTLSAAYACAGGGSIPLSRGCFKASFSVPAGDDFSSVRIPLRAFSLGVEPRHRQADGHLRPGLGRVPDGREACEDRPPGDLGRGRAATAGGPRVPAHWVEEHRRRKTASAYGRGVR</sequence>
<dbReference type="SUPFAM" id="SSF53448">
    <property type="entry name" value="Nucleotide-diphospho-sugar transferases"/>
    <property type="match status" value="1"/>
</dbReference>
<organism evidence="8 9">
    <name type="scientific">Prorocentrum cordatum</name>
    <dbReference type="NCBI Taxonomy" id="2364126"/>
    <lineage>
        <taxon>Eukaryota</taxon>
        <taxon>Sar</taxon>
        <taxon>Alveolata</taxon>
        <taxon>Dinophyceae</taxon>
        <taxon>Prorocentrales</taxon>
        <taxon>Prorocentraceae</taxon>
        <taxon>Prorocentrum</taxon>
    </lineage>
</organism>
<evidence type="ECO:0000256" key="5">
    <source>
        <dbReference type="SAM" id="MobiDB-lite"/>
    </source>
</evidence>
<dbReference type="InterPro" id="IPR029044">
    <property type="entry name" value="Nucleotide-diphossugar_trans"/>
</dbReference>
<evidence type="ECO:0000256" key="2">
    <source>
        <dbReference type="ARBA" id="ARBA00022676"/>
    </source>
</evidence>
<feature type="chain" id="PRO_5047003942" description="NADH:ubiquinone oxidoreductase intermediate-associated protein 30 domain-containing protein" evidence="6">
    <location>
        <begin position="22"/>
        <end position="572"/>
    </location>
</feature>
<feature type="compositionally biased region" description="Basic and acidic residues" evidence="5">
    <location>
        <begin position="523"/>
        <end position="534"/>
    </location>
</feature>
<keyword evidence="4" id="KW-0479">Metal-binding</keyword>
<evidence type="ECO:0000313" key="8">
    <source>
        <dbReference type="EMBL" id="CAK0896630.1"/>
    </source>
</evidence>
<dbReference type="EMBL" id="CAUYUJ010020215">
    <property type="protein sequence ID" value="CAK0896630.1"/>
    <property type="molecule type" value="Genomic_DNA"/>
</dbReference>
<feature type="compositionally biased region" description="Low complexity" evidence="5">
    <location>
        <begin position="540"/>
        <end position="552"/>
    </location>
</feature>
<dbReference type="Gene3D" id="3.90.550.10">
    <property type="entry name" value="Spore Coat Polysaccharide Biosynthesis Protein SpsA, Chain A"/>
    <property type="match status" value="1"/>
</dbReference>
<dbReference type="InterPro" id="IPR050748">
    <property type="entry name" value="Glycosyltrans_8_dom-fam"/>
</dbReference>
<evidence type="ECO:0000256" key="4">
    <source>
        <dbReference type="ARBA" id="ARBA00022723"/>
    </source>
</evidence>
<evidence type="ECO:0000256" key="6">
    <source>
        <dbReference type="SAM" id="SignalP"/>
    </source>
</evidence>
<feature type="domain" description="NADH:ubiquinone oxidoreductase intermediate-associated protein 30" evidence="7">
    <location>
        <begin position="369"/>
        <end position="504"/>
    </location>
</feature>
<keyword evidence="3" id="KW-0808">Transferase</keyword>
<feature type="region of interest" description="Disordered" evidence="5">
    <location>
        <begin position="508"/>
        <end position="572"/>
    </location>
</feature>
<protein>
    <recommendedName>
        <fullName evidence="7">NADH:ubiquinone oxidoreductase intermediate-associated protein 30 domain-containing protein</fullName>
    </recommendedName>
</protein>
<dbReference type="Pfam" id="PF01501">
    <property type="entry name" value="Glyco_transf_8"/>
    <property type="match status" value="1"/>
</dbReference>